<feature type="compositionally biased region" description="Basic residues" evidence="2">
    <location>
        <begin position="253"/>
        <end position="264"/>
    </location>
</feature>
<feature type="non-terminal residue" evidence="4">
    <location>
        <position position="1"/>
    </location>
</feature>
<feature type="domain" description="C2H2-type" evidence="3">
    <location>
        <begin position="89"/>
        <end position="117"/>
    </location>
</feature>
<dbReference type="PROSITE" id="PS00028">
    <property type="entry name" value="ZINC_FINGER_C2H2_1"/>
    <property type="match status" value="2"/>
</dbReference>
<reference evidence="4" key="1">
    <citation type="submission" date="2020-12" db="EMBL/GenBank/DDBJ databases">
        <title>Metabolic potential, ecology and presence of endohyphal bacteria is reflected in genomic diversity of Mucoromycotina.</title>
        <authorList>
            <person name="Muszewska A."/>
            <person name="Okrasinska A."/>
            <person name="Steczkiewicz K."/>
            <person name="Drgas O."/>
            <person name="Orlowska M."/>
            <person name="Perlinska-Lenart U."/>
            <person name="Aleksandrzak-Piekarczyk T."/>
            <person name="Szatraj K."/>
            <person name="Zielenkiewicz U."/>
            <person name="Pilsyk S."/>
            <person name="Malc E."/>
            <person name="Mieczkowski P."/>
            <person name="Kruszewska J.S."/>
            <person name="Biernat P."/>
            <person name="Pawlowska J."/>
        </authorList>
    </citation>
    <scope>NUCLEOTIDE SEQUENCE</scope>
    <source>
        <strain evidence="4">WA0000067209</strain>
    </source>
</reference>
<evidence type="ECO:0000259" key="3">
    <source>
        <dbReference type="PROSITE" id="PS50157"/>
    </source>
</evidence>
<name>A0A8H7UG91_MORIS</name>
<protein>
    <recommendedName>
        <fullName evidence="3">C2H2-type domain-containing protein</fullName>
    </recommendedName>
</protein>
<dbReference type="InterPro" id="IPR013087">
    <property type="entry name" value="Znf_C2H2_type"/>
</dbReference>
<evidence type="ECO:0000313" key="5">
    <source>
        <dbReference type="Proteomes" id="UP000654370"/>
    </source>
</evidence>
<dbReference type="EMBL" id="JAEPQZ010000007">
    <property type="protein sequence ID" value="KAG2178778.1"/>
    <property type="molecule type" value="Genomic_DNA"/>
</dbReference>
<dbReference type="GO" id="GO:0008270">
    <property type="term" value="F:zinc ion binding"/>
    <property type="evidence" value="ECO:0007669"/>
    <property type="project" value="UniProtKB-KW"/>
</dbReference>
<dbReference type="PANTHER" id="PTHR21354">
    <property type="entry name" value="ZINC FINGER PROTEIN 511"/>
    <property type="match status" value="1"/>
</dbReference>
<keyword evidence="1" id="KW-0863">Zinc-finger</keyword>
<keyword evidence="1" id="KW-0479">Metal-binding</keyword>
<gene>
    <name evidence="4" type="ORF">INT43_001624</name>
</gene>
<dbReference type="AlphaFoldDB" id="A0A8H7UG91"/>
<accession>A0A8H7UG91</accession>
<dbReference type="InterPro" id="IPR039258">
    <property type="entry name" value="ZNF511"/>
</dbReference>
<dbReference type="PROSITE" id="PS50157">
    <property type="entry name" value="ZINC_FINGER_C2H2_2"/>
    <property type="match status" value="1"/>
</dbReference>
<evidence type="ECO:0000313" key="4">
    <source>
        <dbReference type="EMBL" id="KAG2178778.1"/>
    </source>
</evidence>
<comment type="caution">
    <text evidence="4">The sequence shown here is derived from an EMBL/GenBank/DDBJ whole genome shotgun (WGS) entry which is preliminary data.</text>
</comment>
<keyword evidence="1" id="KW-0862">Zinc</keyword>
<dbReference type="PANTHER" id="PTHR21354:SF0">
    <property type="entry name" value="ZINC FINGER PROTEIN 511"/>
    <property type="match status" value="1"/>
</dbReference>
<dbReference type="SMART" id="SM00355">
    <property type="entry name" value="ZnF_C2H2"/>
    <property type="match status" value="3"/>
</dbReference>
<proteinExistence type="predicted"/>
<feature type="compositionally biased region" description="Basic residues" evidence="2">
    <location>
        <begin position="289"/>
        <end position="299"/>
    </location>
</feature>
<keyword evidence="5" id="KW-1185">Reference proteome</keyword>
<sequence>MSGLLYIPTKRRYHYRDPFFSEGDIAIRAAWLQKQDSQLEEYWHSVQEEAIDTQRQSIHCELSTCKGHVKTTFPTLAAYELHYDMWHRYICEECHKSFPGEQWLELHFDEFHNVIKRIAKDRGENIYKCYVPGCPKMFSTPKMRRLHLIDKHHYSRLYPFDLPFTGNLSFKERQKRVTVAKQVLEAKKAGASMKDISSLAIDKPEKMDFEKQANDADNLDKDMEDIIHGISKLKVPKSISFGRAPRGLYNHAASHKHHRHKKPHDHQMVEANHDHVAEAAKPATSQPNRRNRNRKRAKENRRTNGTT</sequence>
<dbReference type="Gene3D" id="3.30.160.60">
    <property type="entry name" value="Classic Zinc Finger"/>
    <property type="match status" value="1"/>
</dbReference>
<evidence type="ECO:0000256" key="2">
    <source>
        <dbReference type="SAM" id="MobiDB-lite"/>
    </source>
</evidence>
<dbReference type="Proteomes" id="UP000654370">
    <property type="component" value="Unassembled WGS sequence"/>
</dbReference>
<organism evidence="4 5">
    <name type="scientific">Mortierella isabellina</name>
    <name type="common">Filamentous fungus</name>
    <name type="synonym">Umbelopsis isabellina</name>
    <dbReference type="NCBI Taxonomy" id="91625"/>
    <lineage>
        <taxon>Eukaryota</taxon>
        <taxon>Fungi</taxon>
        <taxon>Fungi incertae sedis</taxon>
        <taxon>Mucoromycota</taxon>
        <taxon>Mucoromycotina</taxon>
        <taxon>Umbelopsidomycetes</taxon>
        <taxon>Umbelopsidales</taxon>
        <taxon>Umbelopsidaceae</taxon>
        <taxon>Umbelopsis</taxon>
    </lineage>
</organism>
<dbReference type="OrthoDB" id="18440at2759"/>
<evidence type="ECO:0000256" key="1">
    <source>
        <dbReference type="PROSITE-ProRule" id="PRU00042"/>
    </source>
</evidence>
<feature type="compositionally biased region" description="Basic and acidic residues" evidence="2">
    <location>
        <begin position="265"/>
        <end position="278"/>
    </location>
</feature>
<feature type="region of interest" description="Disordered" evidence="2">
    <location>
        <begin position="252"/>
        <end position="307"/>
    </location>
</feature>